<dbReference type="EMBL" id="VIVR01000001">
    <property type="protein sequence ID" value="TWE17166.1"/>
    <property type="molecule type" value="Genomic_DNA"/>
</dbReference>
<protein>
    <submittedName>
        <fullName evidence="2">Uncharacterized protein</fullName>
    </submittedName>
</protein>
<keyword evidence="1" id="KW-1133">Transmembrane helix</keyword>
<keyword evidence="1" id="KW-0812">Transmembrane</keyword>
<evidence type="ECO:0000256" key="1">
    <source>
        <dbReference type="SAM" id="Phobius"/>
    </source>
</evidence>
<gene>
    <name evidence="2" type="ORF">FB465_2171</name>
</gene>
<dbReference type="Proteomes" id="UP000318416">
    <property type="component" value="Unassembled WGS sequence"/>
</dbReference>
<evidence type="ECO:0000313" key="2">
    <source>
        <dbReference type="EMBL" id="TWE17166.1"/>
    </source>
</evidence>
<comment type="caution">
    <text evidence="2">The sequence shown here is derived from an EMBL/GenBank/DDBJ whole genome shotgun (WGS) entry which is preliminary data.</text>
</comment>
<sequence>MTERRSVLRAETLVLITAVVTLHFVACRAV</sequence>
<name>A0A561ENH6_9ACTN</name>
<accession>A0A561ENH6</accession>
<keyword evidence="3" id="KW-1185">Reference proteome</keyword>
<evidence type="ECO:0000313" key="3">
    <source>
        <dbReference type="Proteomes" id="UP000318416"/>
    </source>
</evidence>
<organism evidence="2 3">
    <name type="scientific">Kitasatospora atroaurantiaca</name>
    <dbReference type="NCBI Taxonomy" id="285545"/>
    <lineage>
        <taxon>Bacteria</taxon>
        <taxon>Bacillati</taxon>
        <taxon>Actinomycetota</taxon>
        <taxon>Actinomycetes</taxon>
        <taxon>Kitasatosporales</taxon>
        <taxon>Streptomycetaceae</taxon>
        <taxon>Kitasatospora</taxon>
    </lineage>
</organism>
<reference evidence="2 3" key="1">
    <citation type="submission" date="2019-06" db="EMBL/GenBank/DDBJ databases">
        <title>Sequencing the genomes of 1000 actinobacteria strains.</title>
        <authorList>
            <person name="Klenk H.-P."/>
        </authorList>
    </citation>
    <scope>NUCLEOTIDE SEQUENCE [LARGE SCALE GENOMIC DNA]</scope>
    <source>
        <strain evidence="2 3">DSM 41649</strain>
    </source>
</reference>
<keyword evidence="1" id="KW-0472">Membrane</keyword>
<dbReference type="AlphaFoldDB" id="A0A561ENH6"/>
<feature type="transmembrane region" description="Helical" evidence="1">
    <location>
        <begin position="7"/>
        <end position="26"/>
    </location>
</feature>
<proteinExistence type="predicted"/>